<gene>
    <name evidence="2" type="ORF">CEXT_294691</name>
</gene>
<reference evidence="2 3" key="1">
    <citation type="submission" date="2021-06" db="EMBL/GenBank/DDBJ databases">
        <title>Caerostris extrusa draft genome.</title>
        <authorList>
            <person name="Kono N."/>
            <person name="Arakawa K."/>
        </authorList>
    </citation>
    <scope>NUCLEOTIDE SEQUENCE [LARGE SCALE GENOMIC DNA]</scope>
</reference>
<keyword evidence="3" id="KW-1185">Reference proteome</keyword>
<feature type="region of interest" description="Disordered" evidence="1">
    <location>
        <begin position="92"/>
        <end position="111"/>
    </location>
</feature>
<dbReference type="Proteomes" id="UP001054945">
    <property type="component" value="Unassembled WGS sequence"/>
</dbReference>
<dbReference type="AlphaFoldDB" id="A0AAV4PDA4"/>
<comment type="caution">
    <text evidence="2">The sequence shown here is derived from an EMBL/GenBank/DDBJ whole genome shotgun (WGS) entry which is preliminary data.</text>
</comment>
<organism evidence="2 3">
    <name type="scientific">Caerostris extrusa</name>
    <name type="common">Bark spider</name>
    <name type="synonym">Caerostris bankana</name>
    <dbReference type="NCBI Taxonomy" id="172846"/>
    <lineage>
        <taxon>Eukaryota</taxon>
        <taxon>Metazoa</taxon>
        <taxon>Ecdysozoa</taxon>
        <taxon>Arthropoda</taxon>
        <taxon>Chelicerata</taxon>
        <taxon>Arachnida</taxon>
        <taxon>Araneae</taxon>
        <taxon>Araneomorphae</taxon>
        <taxon>Entelegynae</taxon>
        <taxon>Araneoidea</taxon>
        <taxon>Araneidae</taxon>
        <taxon>Caerostris</taxon>
    </lineage>
</organism>
<sequence>MLQKGRTVTADRFHEVIILLPPSGRFNVAELLSVTSDLSVMRQPTFQQVTDPSTQLHFSLWRIAVPQTMTLSEDLERPQFLLNLSPALQRPLVSRSQKRKRFSHFPDRKWK</sequence>
<evidence type="ECO:0000256" key="1">
    <source>
        <dbReference type="SAM" id="MobiDB-lite"/>
    </source>
</evidence>
<protein>
    <submittedName>
        <fullName evidence="2">Uncharacterized protein</fullName>
    </submittedName>
</protein>
<name>A0AAV4PDA4_CAEEX</name>
<dbReference type="EMBL" id="BPLR01004392">
    <property type="protein sequence ID" value="GIX94545.1"/>
    <property type="molecule type" value="Genomic_DNA"/>
</dbReference>
<evidence type="ECO:0000313" key="3">
    <source>
        <dbReference type="Proteomes" id="UP001054945"/>
    </source>
</evidence>
<accession>A0AAV4PDA4</accession>
<evidence type="ECO:0000313" key="2">
    <source>
        <dbReference type="EMBL" id="GIX94545.1"/>
    </source>
</evidence>
<proteinExistence type="predicted"/>